<sequence>MMCGCHLPALVNYTKSKFSRTVHVLGECQTDPGNNQSKIIPIMKYTQCQNYSLFQRNLQCQTCSGFTGKESEVTNCIGDEPVCENKITMNGVTLEFEKSCSTYRKCLAAQRNNTFTCNKWTSGASCVSCCTGNLCNRNYSIGKRCLFSYIR</sequence>
<dbReference type="RefSeq" id="XP_036361350.1">
    <property type="nucleotide sequence ID" value="XM_036505457.1"/>
</dbReference>
<gene>
    <name evidence="2" type="primary">LOC118764580</name>
</gene>
<organism evidence="1 2">
    <name type="scientific">Octopus sinensis</name>
    <name type="common">East Asian common octopus</name>
    <dbReference type="NCBI Taxonomy" id="2607531"/>
    <lineage>
        <taxon>Eukaryota</taxon>
        <taxon>Metazoa</taxon>
        <taxon>Spiralia</taxon>
        <taxon>Lophotrochozoa</taxon>
        <taxon>Mollusca</taxon>
        <taxon>Cephalopoda</taxon>
        <taxon>Coleoidea</taxon>
        <taxon>Octopodiformes</taxon>
        <taxon>Octopoda</taxon>
        <taxon>Incirrata</taxon>
        <taxon>Octopodidae</taxon>
        <taxon>Octopus</taxon>
    </lineage>
</organism>
<dbReference type="KEGG" id="osn:118764580"/>
<dbReference type="AlphaFoldDB" id="A0A7E6F236"/>
<evidence type="ECO:0000313" key="2">
    <source>
        <dbReference type="RefSeq" id="XP_036361350.1"/>
    </source>
</evidence>
<accession>A0A7E6F236</accession>
<name>A0A7E6F236_9MOLL</name>
<dbReference type="Proteomes" id="UP000515154">
    <property type="component" value="Linkage group LG8"/>
</dbReference>
<dbReference type="InterPro" id="IPR045860">
    <property type="entry name" value="Snake_toxin-like_sf"/>
</dbReference>
<protein>
    <submittedName>
        <fullName evidence="2">Ly6/PLAUR domain-containing protein 1-like</fullName>
    </submittedName>
</protein>
<dbReference type="SUPFAM" id="SSF57302">
    <property type="entry name" value="Snake toxin-like"/>
    <property type="match status" value="1"/>
</dbReference>
<evidence type="ECO:0000313" key="1">
    <source>
        <dbReference type="Proteomes" id="UP000515154"/>
    </source>
</evidence>
<proteinExistence type="predicted"/>
<keyword evidence="1" id="KW-1185">Reference proteome</keyword>
<reference evidence="2" key="1">
    <citation type="submission" date="2025-08" db="UniProtKB">
        <authorList>
            <consortium name="RefSeq"/>
        </authorList>
    </citation>
    <scope>IDENTIFICATION</scope>
</reference>